<comment type="catalytic activity">
    <reaction evidence="3">
        <text>alpha-L-fucose = beta-L-fucose</text>
        <dbReference type="Rhea" id="RHEA:25580"/>
        <dbReference type="ChEBI" id="CHEBI:42548"/>
        <dbReference type="ChEBI" id="CHEBI:42589"/>
        <dbReference type="EC" id="5.1.3.29"/>
    </reaction>
</comment>
<dbReference type="PANTHER" id="PTHR31690">
    <property type="entry name" value="FUCOSE MUTAROTASE"/>
    <property type="match status" value="1"/>
</dbReference>
<dbReference type="Proteomes" id="UP000638043">
    <property type="component" value="Unassembled WGS sequence"/>
</dbReference>
<gene>
    <name evidence="5" type="primary">fucU</name>
    <name evidence="5" type="ORF">GCM10010910_28230</name>
</gene>
<dbReference type="InterPro" id="IPR023750">
    <property type="entry name" value="RbsD-like_sf"/>
</dbReference>
<evidence type="ECO:0000256" key="3">
    <source>
        <dbReference type="ARBA" id="ARBA00036324"/>
    </source>
</evidence>
<dbReference type="SUPFAM" id="SSF102546">
    <property type="entry name" value="RbsD-like"/>
    <property type="match status" value="1"/>
</dbReference>
<sequence length="162" mass="17157">MLEGIHPLLTGEVLLYLDRMGHSDAVLIADAHFPAWALGARTLDLPGVGAPELLAAVMTVLPLDDAPGLDLMASADAAVLPVQHELMAAAGATDVDTRFVERFAFYDLARPAYLVMRTGETRQYANALVRKGVVGHPPTLFGGARRPDNPTPTAHPGPTGSR</sequence>
<name>A0ABQ2N607_9MICO</name>
<dbReference type="RefSeq" id="WP_188702982.1">
    <property type="nucleotide sequence ID" value="NZ_BMMQ01000012.1"/>
</dbReference>
<evidence type="ECO:0000313" key="6">
    <source>
        <dbReference type="Proteomes" id="UP000638043"/>
    </source>
</evidence>
<protein>
    <submittedName>
        <fullName evidence="5">L-fucose mutarotase</fullName>
    </submittedName>
</protein>
<dbReference type="PANTHER" id="PTHR31690:SF4">
    <property type="entry name" value="FUCOSE MUTAROTASE"/>
    <property type="match status" value="1"/>
</dbReference>
<comment type="catalytic activity">
    <reaction evidence="1">
        <text>beta-D-ribopyranose = beta-D-ribofuranose</text>
        <dbReference type="Rhea" id="RHEA:25432"/>
        <dbReference type="ChEBI" id="CHEBI:27476"/>
        <dbReference type="ChEBI" id="CHEBI:47002"/>
        <dbReference type="EC" id="5.4.99.62"/>
    </reaction>
</comment>
<reference evidence="6" key="1">
    <citation type="journal article" date="2019" name="Int. J. Syst. Evol. Microbiol.">
        <title>The Global Catalogue of Microorganisms (GCM) 10K type strain sequencing project: providing services to taxonomists for standard genome sequencing and annotation.</title>
        <authorList>
            <consortium name="The Broad Institute Genomics Platform"/>
            <consortium name="The Broad Institute Genome Sequencing Center for Infectious Disease"/>
            <person name="Wu L."/>
            <person name="Ma J."/>
        </authorList>
    </citation>
    <scope>NUCLEOTIDE SEQUENCE [LARGE SCALE GENOMIC DNA]</scope>
    <source>
        <strain evidence="6">CGMCC 4.7181</strain>
    </source>
</reference>
<evidence type="ECO:0000256" key="2">
    <source>
        <dbReference type="ARBA" id="ARBA00023235"/>
    </source>
</evidence>
<dbReference type="Pfam" id="PF05025">
    <property type="entry name" value="RbsD_FucU"/>
    <property type="match status" value="1"/>
</dbReference>
<keyword evidence="2" id="KW-0413">Isomerase</keyword>
<dbReference type="Gene3D" id="3.40.1650.10">
    <property type="entry name" value="RbsD-like domain"/>
    <property type="match status" value="1"/>
</dbReference>
<comment type="caution">
    <text evidence="5">The sequence shown here is derived from an EMBL/GenBank/DDBJ whole genome shotgun (WGS) entry which is preliminary data.</text>
</comment>
<dbReference type="EMBL" id="BMMQ01000012">
    <property type="protein sequence ID" value="GGO67137.1"/>
    <property type="molecule type" value="Genomic_DNA"/>
</dbReference>
<accession>A0ABQ2N607</accession>
<keyword evidence="6" id="KW-1185">Reference proteome</keyword>
<evidence type="ECO:0000256" key="1">
    <source>
        <dbReference type="ARBA" id="ARBA00000223"/>
    </source>
</evidence>
<dbReference type="InterPro" id="IPR050443">
    <property type="entry name" value="RbsD/FucU_mutarotase"/>
</dbReference>
<proteinExistence type="predicted"/>
<organism evidence="5 6">
    <name type="scientific">Microbacterium nanhaiense</name>
    <dbReference type="NCBI Taxonomy" id="1301026"/>
    <lineage>
        <taxon>Bacteria</taxon>
        <taxon>Bacillati</taxon>
        <taxon>Actinomycetota</taxon>
        <taxon>Actinomycetes</taxon>
        <taxon>Micrococcales</taxon>
        <taxon>Microbacteriaceae</taxon>
        <taxon>Microbacterium</taxon>
    </lineage>
</organism>
<evidence type="ECO:0000256" key="4">
    <source>
        <dbReference type="SAM" id="MobiDB-lite"/>
    </source>
</evidence>
<evidence type="ECO:0000313" key="5">
    <source>
        <dbReference type="EMBL" id="GGO67137.1"/>
    </source>
</evidence>
<dbReference type="InterPro" id="IPR007721">
    <property type="entry name" value="RbsD_FucU"/>
</dbReference>
<feature type="region of interest" description="Disordered" evidence="4">
    <location>
        <begin position="138"/>
        <end position="162"/>
    </location>
</feature>